<dbReference type="SUPFAM" id="SSF51679">
    <property type="entry name" value="Bacterial luciferase-like"/>
    <property type="match status" value="1"/>
</dbReference>
<gene>
    <name evidence="3" type="ORF">JCM16774_2037</name>
</gene>
<reference evidence="3 4" key="1">
    <citation type="submission" date="2019-07" db="EMBL/GenBank/DDBJ databases">
        <title>Complete Genome Sequence of Leptotrichia goodfellowii Strain JCM 16774.</title>
        <authorList>
            <person name="Watanabe S."/>
            <person name="Cui L."/>
        </authorList>
    </citation>
    <scope>NUCLEOTIDE SEQUENCE [LARGE SCALE GENOMIC DNA]</scope>
    <source>
        <strain evidence="3 4">JCM16774</strain>
    </source>
</reference>
<dbReference type="Gene3D" id="3.20.20.30">
    <property type="entry name" value="Luciferase-like domain"/>
    <property type="match status" value="1"/>
</dbReference>
<dbReference type="InterPro" id="IPR011251">
    <property type="entry name" value="Luciferase-like_dom"/>
</dbReference>
<dbReference type="NCBIfam" id="TIGR03558">
    <property type="entry name" value="oxido_grp_1"/>
    <property type="match status" value="1"/>
</dbReference>
<organism evidence="3 4">
    <name type="scientific">Pseudoleptotrichia goodfellowii</name>
    <dbReference type="NCBI Taxonomy" id="157692"/>
    <lineage>
        <taxon>Bacteria</taxon>
        <taxon>Fusobacteriati</taxon>
        <taxon>Fusobacteriota</taxon>
        <taxon>Fusobacteriia</taxon>
        <taxon>Fusobacteriales</taxon>
        <taxon>Leptotrichiaceae</taxon>
        <taxon>Pseudoleptotrichia</taxon>
    </lineage>
</organism>
<name>A0A510JFR7_9FUSO</name>
<protein>
    <submittedName>
        <fullName evidence="3">Putative flavin dependant dehydrogenase</fullName>
    </submittedName>
</protein>
<dbReference type="KEGG" id="lgo:JCM16774_2037"/>
<dbReference type="GO" id="GO:0005829">
    <property type="term" value="C:cytosol"/>
    <property type="evidence" value="ECO:0007669"/>
    <property type="project" value="TreeGrafter"/>
</dbReference>
<accession>A0A510JFR7</accession>
<dbReference type="OrthoDB" id="9780518at2"/>
<evidence type="ECO:0000256" key="1">
    <source>
        <dbReference type="ARBA" id="ARBA00007789"/>
    </source>
</evidence>
<dbReference type="STRING" id="714315.GCA_000516535_02035"/>
<dbReference type="Proteomes" id="UP000321606">
    <property type="component" value="Chromosome"/>
</dbReference>
<dbReference type="InterPro" id="IPR050766">
    <property type="entry name" value="Bact_Lucif_Oxidored"/>
</dbReference>
<evidence type="ECO:0000313" key="4">
    <source>
        <dbReference type="Proteomes" id="UP000321606"/>
    </source>
</evidence>
<dbReference type="PANTHER" id="PTHR30137:SF6">
    <property type="entry name" value="LUCIFERASE-LIKE MONOOXYGENASE"/>
    <property type="match status" value="1"/>
</dbReference>
<dbReference type="GO" id="GO:0016705">
    <property type="term" value="F:oxidoreductase activity, acting on paired donors, with incorporation or reduction of molecular oxygen"/>
    <property type="evidence" value="ECO:0007669"/>
    <property type="project" value="InterPro"/>
</dbReference>
<dbReference type="RefSeq" id="WP_081724209.1">
    <property type="nucleotide sequence ID" value="NZ_AP019822.1"/>
</dbReference>
<evidence type="ECO:0000313" key="3">
    <source>
        <dbReference type="EMBL" id="BBM37085.1"/>
    </source>
</evidence>
<dbReference type="EMBL" id="AP019822">
    <property type="protein sequence ID" value="BBM37085.1"/>
    <property type="molecule type" value="Genomic_DNA"/>
</dbReference>
<sequence length="334" mass="37097">MSENKNIKLSVLNLIPKFEGDTDIQAIQRAVDLIKIVEKLGYYRYWVAEHHNFKGVLSSATAIIIQHLLANSEKIRVGAGGVMLPNHTPLQVAETYGTLATLYSDRVDLGLGRAPGTDSDTAALIYRVQYVRTAKFIEAIGDLQRFMGAEAEQSIVSAYPGINTNVPIYILGSSVNSAHVAGELGLPYSFAGHFSPDAAEEAIQIYRNTFVPSKYLKEPYVILGLLVHGADSDEEAERLYTATQQGMLKIIRGEKGLYPLPDENFSDKLTSAEKIILQSKMGINLMGTKGTMKKKWDEIKRKYNPDEIMAVSYMSEIEQLRTSYEILAQVVKEK</sequence>
<dbReference type="InterPro" id="IPR019949">
    <property type="entry name" value="CmoO-like"/>
</dbReference>
<proteinExistence type="predicted"/>
<dbReference type="InterPro" id="IPR036661">
    <property type="entry name" value="Luciferase-like_sf"/>
</dbReference>
<comment type="similarity">
    <text evidence="1">To bacterial alkanal monooxygenase alpha and beta chains.</text>
</comment>
<dbReference type="Pfam" id="PF00296">
    <property type="entry name" value="Bac_luciferase"/>
    <property type="match status" value="1"/>
</dbReference>
<dbReference type="AlphaFoldDB" id="A0A510JFR7"/>
<evidence type="ECO:0000259" key="2">
    <source>
        <dbReference type="Pfam" id="PF00296"/>
    </source>
</evidence>
<feature type="domain" description="Luciferase-like" evidence="2">
    <location>
        <begin position="21"/>
        <end position="244"/>
    </location>
</feature>
<dbReference type="PANTHER" id="PTHR30137">
    <property type="entry name" value="LUCIFERASE-LIKE MONOOXYGENASE"/>
    <property type="match status" value="1"/>
</dbReference>